<dbReference type="EMBL" id="BAAARE010000044">
    <property type="protein sequence ID" value="GAA2503272.1"/>
    <property type="molecule type" value="Genomic_DNA"/>
</dbReference>
<comment type="caution">
    <text evidence="1">The sequence shown here is derived from an EMBL/GenBank/DDBJ whole genome shotgun (WGS) entry which is preliminary data.</text>
</comment>
<proteinExistence type="predicted"/>
<organism evidence="1 2">
    <name type="scientific">Terrabacter carboxydivorans</name>
    <dbReference type="NCBI Taxonomy" id="619730"/>
    <lineage>
        <taxon>Bacteria</taxon>
        <taxon>Bacillati</taxon>
        <taxon>Actinomycetota</taxon>
        <taxon>Actinomycetes</taxon>
        <taxon>Micrococcales</taxon>
        <taxon>Intrasporangiaceae</taxon>
        <taxon>Terrabacter</taxon>
    </lineage>
</organism>
<sequence>MLLKWVNPVTSLAMLLLAKAEGVDRFNADVTEVLREASRHASLAPLLVPLAGLDY</sequence>
<dbReference type="RefSeq" id="WP_344257506.1">
    <property type="nucleotide sequence ID" value="NZ_BAAARE010000044.1"/>
</dbReference>
<evidence type="ECO:0000313" key="2">
    <source>
        <dbReference type="Proteomes" id="UP001500730"/>
    </source>
</evidence>
<accession>A0ABP5ZWA0</accession>
<name>A0ABP5ZWA0_9MICO</name>
<gene>
    <name evidence="1" type="ORF">GCM10009858_46640</name>
</gene>
<dbReference type="Proteomes" id="UP001500730">
    <property type="component" value="Unassembled WGS sequence"/>
</dbReference>
<evidence type="ECO:0000313" key="1">
    <source>
        <dbReference type="EMBL" id="GAA2503272.1"/>
    </source>
</evidence>
<keyword evidence="2" id="KW-1185">Reference proteome</keyword>
<protein>
    <submittedName>
        <fullName evidence="1">Uncharacterized protein</fullName>
    </submittedName>
</protein>
<reference evidence="2" key="1">
    <citation type="journal article" date="2019" name="Int. J. Syst. Evol. Microbiol.">
        <title>The Global Catalogue of Microorganisms (GCM) 10K type strain sequencing project: providing services to taxonomists for standard genome sequencing and annotation.</title>
        <authorList>
            <consortium name="The Broad Institute Genomics Platform"/>
            <consortium name="The Broad Institute Genome Sequencing Center for Infectious Disease"/>
            <person name="Wu L."/>
            <person name="Ma J."/>
        </authorList>
    </citation>
    <scope>NUCLEOTIDE SEQUENCE [LARGE SCALE GENOMIC DNA]</scope>
    <source>
        <strain evidence="2">JCM 16259</strain>
    </source>
</reference>